<accession>A0A2I4CGG7</accession>
<organism evidence="11 12">
    <name type="scientific">Austrofundulus limnaeus</name>
    <name type="common">Annual killifish</name>
    <dbReference type="NCBI Taxonomy" id="52670"/>
    <lineage>
        <taxon>Eukaryota</taxon>
        <taxon>Metazoa</taxon>
        <taxon>Chordata</taxon>
        <taxon>Craniata</taxon>
        <taxon>Vertebrata</taxon>
        <taxon>Euteleostomi</taxon>
        <taxon>Actinopterygii</taxon>
        <taxon>Neopterygii</taxon>
        <taxon>Teleostei</taxon>
        <taxon>Neoteleostei</taxon>
        <taxon>Acanthomorphata</taxon>
        <taxon>Ovalentaria</taxon>
        <taxon>Atherinomorphae</taxon>
        <taxon>Cyprinodontiformes</taxon>
        <taxon>Rivulidae</taxon>
        <taxon>Austrofundulus</taxon>
    </lineage>
</organism>
<feature type="compositionally biased region" description="Basic and acidic residues" evidence="10">
    <location>
        <begin position="124"/>
        <end position="142"/>
    </location>
</feature>
<evidence type="ECO:0000256" key="2">
    <source>
        <dbReference type="ARBA" id="ARBA00009485"/>
    </source>
</evidence>
<feature type="region of interest" description="Disordered" evidence="10">
    <location>
        <begin position="23"/>
        <end position="52"/>
    </location>
</feature>
<dbReference type="GO" id="GO:0034451">
    <property type="term" value="C:centriolar satellite"/>
    <property type="evidence" value="ECO:0007669"/>
    <property type="project" value="TreeGrafter"/>
</dbReference>
<dbReference type="KEGG" id="alim:106528467"/>
<comment type="subcellular location">
    <subcellularLocation>
        <location evidence="1">Cytoplasm</location>
        <location evidence="1">Cytoskeleton</location>
        <location evidence="1">Microtubule organizing center</location>
        <location evidence="1">Centrosome</location>
        <location evidence="1">Centriole</location>
    </subcellularLocation>
</comment>
<evidence type="ECO:0000256" key="4">
    <source>
        <dbReference type="ARBA" id="ARBA00022490"/>
    </source>
</evidence>
<dbReference type="InterPro" id="IPR038774">
    <property type="entry name" value="CEP162-like"/>
</dbReference>
<comment type="similarity">
    <text evidence="2">Belongs to the CEP162 family.</text>
</comment>
<dbReference type="PANTHER" id="PTHR34031">
    <property type="entry name" value="CENTROSOMAL PROTEIN OF 162 KDA"/>
    <property type="match status" value="1"/>
</dbReference>
<protein>
    <recommendedName>
        <fullName evidence="3">Centrosomal protein of 162 kDa</fullName>
    </recommendedName>
</protein>
<feature type="coiled-coil region" evidence="9">
    <location>
        <begin position="602"/>
        <end position="648"/>
    </location>
</feature>
<dbReference type="OrthoDB" id="2157184at2759"/>
<dbReference type="SUPFAM" id="SSF57997">
    <property type="entry name" value="Tropomyosin"/>
    <property type="match status" value="1"/>
</dbReference>
<evidence type="ECO:0000256" key="6">
    <source>
        <dbReference type="ARBA" id="ARBA00022794"/>
    </source>
</evidence>
<feature type="region of interest" description="Disordered" evidence="10">
    <location>
        <begin position="192"/>
        <end position="213"/>
    </location>
</feature>
<keyword evidence="4" id="KW-0963">Cytoplasm</keyword>
<evidence type="ECO:0000256" key="7">
    <source>
        <dbReference type="ARBA" id="ARBA00023054"/>
    </source>
</evidence>
<dbReference type="AlphaFoldDB" id="A0A2I4CGG7"/>
<dbReference type="RefSeq" id="XP_013879091.1">
    <property type="nucleotide sequence ID" value="XM_014023637.1"/>
</dbReference>
<feature type="compositionally biased region" description="Low complexity" evidence="10">
    <location>
        <begin position="251"/>
        <end position="268"/>
    </location>
</feature>
<feature type="coiled-coil region" evidence="9">
    <location>
        <begin position="780"/>
        <end position="864"/>
    </location>
</feature>
<keyword evidence="5" id="KW-0493">Microtubule</keyword>
<dbReference type="Proteomes" id="UP000192220">
    <property type="component" value="Unplaced"/>
</dbReference>
<feature type="region of interest" description="Disordered" evidence="10">
    <location>
        <begin position="241"/>
        <end position="271"/>
    </location>
</feature>
<dbReference type="GO" id="GO:0005879">
    <property type="term" value="C:axonemal microtubule"/>
    <property type="evidence" value="ECO:0007669"/>
    <property type="project" value="TreeGrafter"/>
</dbReference>
<dbReference type="GeneID" id="106528467"/>
<keyword evidence="7 9" id="KW-0175">Coiled coil</keyword>
<keyword evidence="6" id="KW-0970">Cilium biogenesis/degradation</keyword>
<evidence type="ECO:0000256" key="9">
    <source>
        <dbReference type="SAM" id="Coils"/>
    </source>
</evidence>
<gene>
    <name evidence="12" type="primary">cep162</name>
</gene>
<feature type="coiled-coil region" evidence="9">
    <location>
        <begin position="694"/>
        <end position="749"/>
    </location>
</feature>
<evidence type="ECO:0000256" key="10">
    <source>
        <dbReference type="SAM" id="MobiDB-lite"/>
    </source>
</evidence>
<evidence type="ECO:0000256" key="1">
    <source>
        <dbReference type="ARBA" id="ARBA00004114"/>
    </source>
</evidence>
<evidence type="ECO:0000313" key="12">
    <source>
        <dbReference type="RefSeq" id="XP_013879091.1"/>
    </source>
</evidence>
<feature type="compositionally biased region" description="Polar residues" evidence="10">
    <location>
        <begin position="466"/>
        <end position="479"/>
    </location>
</feature>
<proteinExistence type="inferred from homology"/>
<name>A0A2I4CGG7_AUSLI</name>
<feature type="region of interest" description="Disordered" evidence="10">
    <location>
        <begin position="367"/>
        <end position="497"/>
    </location>
</feature>
<evidence type="ECO:0000256" key="8">
    <source>
        <dbReference type="ARBA" id="ARBA00023212"/>
    </source>
</evidence>
<evidence type="ECO:0000256" key="3">
    <source>
        <dbReference type="ARBA" id="ARBA00021406"/>
    </source>
</evidence>
<feature type="compositionally biased region" description="Basic and acidic residues" evidence="10">
    <location>
        <begin position="442"/>
        <end position="451"/>
    </location>
</feature>
<keyword evidence="8" id="KW-0206">Cytoskeleton</keyword>
<keyword evidence="11" id="KW-1185">Reference proteome</keyword>
<dbReference type="PANTHER" id="PTHR34031:SF1">
    <property type="entry name" value="CENTROSOMAL PROTEIN OF 162 KDA"/>
    <property type="match status" value="1"/>
</dbReference>
<dbReference type="GO" id="GO:0060271">
    <property type="term" value="P:cilium assembly"/>
    <property type="evidence" value="ECO:0007669"/>
    <property type="project" value="TreeGrafter"/>
</dbReference>
<feature type="coiled-coil region" evidence="9">
    <location>
        <begin position="900"/>
        <end position="934"/>
    </location>
</feature>
<feature type="coiled-coil region" evidence="9">
    <location>
        <begin position="1053"/>
        <end position="1122"/>
    </location>
</feature>
<feature type="region of interest" description="Disordered" evidence="10">
    <location>
        <begin position="116"/>
        <end position="179"/>
    </location>
</feature>
<dbReference type="GO" id="GO:0005654">
    <property type="term" value="C:nucleoplasm"/>
    <property type="evidence" value="ECO:0007669"/>
    <property type="project" value="TreeGrafter"/>
</dbReference>
<evidence type="ECO:0000313" key="11">
    <source>
        <dbReference type="Proteomes" id="UP000192220"/>
    </source>
</evidence>
<feature type="coiled-coil region" evidence="9">
    <location>
        <begin position="523"/>
        <end position="557"/>
    </location>
</feature>
<sequence>MSQRLTKKELDAQFELFLKESVSDDSVDLGSSDKPCRDKTYHKSNQKPAVSWWPDDEHVSEAAAAGEPAMMAAGNLSDVGLDTQEEENEEKARFYAQLEEGAVATLDYSALNRELDSTSSTAATDHRCVKDASLEQNKDHQSNVRVTETVGESRGSPLDSKDSEEEEVMKEPLGKPKMSTILARVSLYDSLDEDEDRQLKSLNKGQTNAQSGASDIEALQEAYRQIHTVEDSDETQHVCVEEEKKKDRPGSSLLLPQQTQPSLQLASTDESDLPTAEELMRPVLLEHDQIRGFTLQPVRSMELDIEKKTQSVERTFPVLTESALKHPGKSVPAAGLTGTSSGLRSYGSPSLELTWTVKEEVDRLMKDENKNSSQTSPRGKAKKQLASCGSSVFHPAASSDRRPTVAPVRSKTVHERAVMNYRSAMTNKAVAASKTQSLKTTRNQDKDKGETAESSVKVSSELVAVLQQQTDSSSGQSAVQEPKGPEESRLAQPHPQMSIRSVEEFGQKKRRLEIEGLATDEKLKEIDKEIKEQERLIKGYQQENEKMCLQMKAQQAKSKATEEAMFNETQRLMNELDFTREMLKEASRPVGSVCMMNHTQSISDLLSQIHSLQRNEAKLSQENQRLKQEKQLLEVDMMKKEREAAKDQTTPASEQTLELHVLEDRHREEVAALKKKLQWFSKNQELLDQDVVRLKAATVEILQLKEQVENLKKEVVKRSNEQQRKARDRSADTQRIKDLERQVQELKQILRTRNPNSLPALIYAAATDVSNGNAEPSSINALLEARIQRLEAELESHDEEAKRSLQAMEQQFHRIKLRYEQQISELEQQLTVAEPGSEPWKSRCQSLEEKLQHVQDSHQETEKYLRDQIESLQQQQLKNKEQPSPGRHQRQAEAAFGARIERLNQELASKTKRIQELSRTVERLQKERRNMLFASRPEPSSAHTKQRQVQTRTVCSTVPEGESFPAAQCEKTYQPMVFTGSHISEVLQQNEALKQQVELLQLHRKQEKEVLQAEAVRAEEELSKLKECCAEQLSSMRKEHLRVLDHLHATHALEHSSSKVAELTNELNSKEIAMKHLQEQLKELQGCKEALIISQSKEDTLQKQLTKLLQELKEAKDAQSSEARLLCELEKKIFNMELRHKHREQELQQVMGGLWQMSAADLQSEVDHWRHLAQDRSRELNGFRTELDSILDILRHLQKQGVALSNP</sequence>
<evidence type="ECO:0000256" key="5">
    <source>
        <dbReference type="ARBA" id="ARBA00022701"/>
    </source>
</evidence>
<feature type="compositionally biased region" description="Polar residues" evidence="10">
    <location>
        <begin position="337"/>
        <end position="348"/>
    </location>
</feature>
<dbReference type="FunCoup" id="A0A2I4CGG7">
    <property type="interactions" value="470"/>
</dbReference>
<dbReference type="GO" id="GO:0005814">
    <property type="term" value="C:centriole"/>
    <property type="evidence" value="ECO:0007669"/>
    <property type="project" value="UniProtKB-SubCell"/>
</dbReference>
<feature type="coiled-coil region" evidence="9">
    <location>
        <begin position="983"/>
        <end position="1028"/>
    </location>
</feature>
<dbReference type="InParanoid" id="A0A2I4CGG7"/>
<feature type="compositionally biased region" description="Polar residues" evidence="10">
    <location>
        <begin position="200"/>
        <end position="213"/>
    </location>
</feature>
<dbReference type="CTD" id="22832"/>
<dbReference type="STRING" id="52670.A0A2I4CGG7"/>
<reference evidence="12" key="1">
    <citation type="submission" date="2025-08" db="UniProtKB">
        <authorList>
            <consortium name="RefSeq"/>
        </authorList>
    </citation>
    <scope>IDENTIFICATION</scope>
    <source>
        <strain evidence="12">Quisiro</strain>
        <tissue evidence="12">Liver</tissue>
    </source>
</reference>
<feature type="region of interest" description="Disordered" evidence="10">
    <location>
        <begin position="326"/>
        <end position="348"/>
    </location>
</feature>